<keyword evidence="1" id="KW-0472">Membrane</keyword>
<reference evidence="3" key="2">
    <citation type="journal article" date="2023" name="Nat. Commun.">
        <title>Cultivation of marine bacteria of the SAR202 clade.</title>
        <authorList>
            <person name="Lim Y."/>
            <person name="Seo J.H."/>
            <person name="Giovannoni S.J."/>
            <person name="Kang I."/>
            <person name="Cho J.C."/>
        </authorList>
    </citation>
    <scope>NUCLEOTIDE SEQUENCE</scope>
    <source>
        <strain evidence="3">JH1073</strain>
    </source>
</reference>
<evidence type="ECO:0000256" key="1">
    <source>
        <dbReference type="SAM" id="Phobius"/>
    </source>
</evidence>
<dbReference type="EMBL" id="CP046147">
    <property type="protein sequence ID" value="WFG39961.1"/>
    <property type="molecule type" value="Genomic_DNA"/>
</dbReference>
<reference evidence="4 5" key="1">
    <citation type="submission" date="2019-11" db="EMBL/GenBank/DDBJ databases">
        <authorList>
            <person name="Cho J.-C."/>
        </authorList>
    </citation>
    <scope>NUCLEOTIDE SEQUENCE [LARGE SCALE GENOMIC DNA]</scope>
    <source>
        <strain evidence="3 4">JH1073</strain>
        <strain evidence="2 5">JH702</strain>
    </source>
</reference>
<reference evidence="4" key="3">
    <citation type="submission" date="2023-06" db="EMBL/GenBank/DDBJ databases">
        <title>Pangenomics reveal diversification of enzyme families and niche specialization in globally abundant SAR202 bacteria.</title>
        <authorList>
            <person name="Saw J.H.W."/>
        </authorList>
    </citation>
    <scope>NUCLEOTIDE SEQUENCE [LARGE SCALE GENOMIC DNA]</scope>
    <source>
        <strain evidence="4">JH1073</strain>
    </source>
</reference>
<proteinExistence type="predicted"/>
<evidence type="ECO:0000313" key="2">
    <source>
        <dbReference type="EMBL" id="MDG0867671.1"/>
    </source>
</evidence>
<keyword evidence="1" id="KW-1133">Transmembrane helix</keyword>
<name>A0AAJ5ZJM0_9CHLR</name>
<dbReference type="Proteomes" id="UP001321249">
    <property type="component" value="Unassembled WGS sequence"/>
</dbReference>
<protein>
    <submittedName>
        <fullName evidence="3">Uncharacterized protein</fullName>
    </submittedName>
</protein>
<evidence type="ECO:0000313" key="3">
    <source>
        <dbReference type="EMBL" id="WFG39961.1"/>
    </source>
</evidence>
<sequence length="349" mass="38821">MTQPTTADAEKLPSKLTTRRSVLLLMAMLAVVVIVPMALDRQRTPVEFDQSAVDSFSESQAEVVFIGNSLLNTRIDPDYFAGLTNSSTASLGIDGIAPGIWYLQMANVVAAAKEPPEQIFVFFHDDLITRPIYFTGVKDQRLRDSLTHSNSSGYSNIPVQGDSLAEKMTNAFEKLYPLSNSRATGSDDLLSSIASQVIGLSDDERTESTAKVFGFANRRDQEAIIQQPKYHGTFASMIEGSFLPPLIEIANKLGSEITFVRVAARPNSDGTPNEPESLANYSEDIDAYLTEKNIRYVDMISHIDEGAIDAAMYFDGYHMKQRFRQHYTEFFAEWMNWSIDPNDHSGTAR</sequence>
<evidence type="ECO:0000313" key="5">
    <source>
        <dbReference type="Proteomes" id="UP001321249"/>
    </source>
</evidence>
<dbReference type="Proteomes" id="UP001219901">
    <property type="component" value="Chromosome"/>
</dbReference>
<organism evidence="3 4">
    <name type="scientific">Candidatus Lucifugimonas marina</name>
    <dbReference type="NCBI Taxonomy" id="3038979"/>
    <lineage>
        <taxon>Bacteria</taxon>
        <taxon>Bacillati</taxon>
        <taxon>Chloroflexota</taxon>
        <taxon>Dehalococcoidia</taxon>
        <taxon>SAR202 cluster</taxon>
        <taxon>Candidatus Lucifugimonadales</taxon>
        <taxon>Candidatus Lucifugimonadaceae</taxon>
        <taxon>Candidatus Lucifugimonas</taxon>
    </lineage>
</organism>
<keyword evidence="4" id="KW-1185">Reference proteome</keyword>
<accession>A0AAJ5ZJM0</accession>
<dbReference type="EMBL" id="WMBE01000003">
    <property type="protein sequence ID" value="MDG0867671.1"/>
    <property type="molecule type" value="Genomic_DNA"/>
</dbReference>
<dbReference type="AlphaFoldDB" id="A0AAJ5ZJM0"/>
<dbReference type="RefSeq" id="WP_342826255.1">
    <property type="nucleotide sequence ID" value="NZ_CP046146.1"/>
</dbReference>
<evidence type="ECO:0000313" key="4">
    <source>
        <dbReference type="Proteomes" id="UP001219901"/>
    </source>
</evidence>
<keyword evidence="1" id="KW-0812">Transmembrane</keyword>
<gene>
    <name evidence="2" type="ORF">GKO46_11390</name>
    <name evidence="3" type="ORF">GKO48_10145</name>
</gene>
<feature type="transmembrane region" description="Helical" evidence="1">
    <location>
        <begin position="21"/>
        <end position="39"/>
    </location>
</feature>